<gene>
    <name evidence="1" type="ORF">FBU59_005520</name>
</gene>
<proteinExistence type="predicted"/>
<name>A0ACC1J2J9_9FUNG</name>
<evidence type="ECO:0000313" key="2">
    <source>
        <dbReference type="Proteomes" id="UP001150603"/>
    </source>
</evidence>
<keyword evidence="2" id="KW-1185">Reference proteome</keyword>
<reference evidence="1" key="1">
    <citation type="submission" date="2022-07" db="EMBL/GenBank/DDBJ databases">
        <title>Phylogenomic reconstructions and comparative analyses of Kickxellomycotina fungi.</title>
        <authorList>
            <person name="Reynolds N.K."/>
            <person name="Stajich J.E."/>
            <person name="Barry K."/>
            <person name="Grigoriev I.V."/>
            <person name="Crous P."/>
            <person name="Smith M.E."/>
        </authorList>
    </citation>
    <scope>NUCLEOTIDE SEQUENCE</scope>
    <source>
        <strain evidence="1">NRRL 5244</strain>
    </source>
</reference>
<sequence length="294" mass="31500">MVRQEPRWRPFSNPAPLGNSGFAVSTFVSALHTGAIGIASGAPPNIVTGLALFYGGMAQVLAGAWAFASNNGFGAVVFTSYGCYWMSYAATLIPGFGIADTLANMTADMRAQSLGIFNLVWVLQTFIFLLGSSRSNWGTFTLLLFLLVTNILTCAGNWTQSESVLHASGYVGMLTAIIAWYNVAVDMLTKETFYFELPNPAIAPHFRHSEQGMVEHAVQSPFFEGAIPQTNAMRLEGRTPGNPYEFVATMPTTAPMGVGASSSSNNGTRFTPNSSNPDKLNIMSTGDKQPQLAP</sequence>
<dbReference type="EMBL" id="JANBPW010004420">
    <property type="protein sequence ID" value="KAJ1935001.1"/>
    <property type="molecule type" value="Genomic_DNA"/>
</dbReference>
<evidence type="ECO:0000313" key="1">
    <source>
        <dbReference type="EMBL" id="KAJ1935001.1"/>
    </source>
</evidence>
<comment type="caution">
    <text evidence="1">The sequence shown here is derived from an EMBL/GenBank/DDBJ whole genome shotgun (WGS) entry which is preliminary data.</text>
</comment>
<organism evidence="1 2">
    <name type="scientific">Linderina macrospora</name>
    <dbReference type="NCBI Taxonomy" id="4868"/>
    <lineage>
        <taxon>Eukaryota</taxon>
        <taxon>Fungi</taxon>
        <taxon>Fungi incertae sedis</taxon>
        <taxon>Zoopagomycota</taxon>
        <taxon>Kickxellomycotina</taxon>
        <taxon>Kickxellomycetes</taxon>
        <taxon>Kickxellales</taxon>
        <taxon>Kickxellaceae</taxon>
        <taxon>Linderina</taxon>
    </lineage>
</organism>
<protein>
    <submittedName>
        <fullName evidence="1">Uncharacterized protein</fullName>
    </submittedName>
</protein>
<accession>A0ACC1J2J9</accession>
<dbReference type="Proteomes" id="UP001150603">
    <property type="component" value="Unassembled WGS sequence"/>
</dbReference>